<dbReference type="CDD" id="cd06339">
    <property type="entry name" value="PBP1_YraM_LppC_lipoprotein-like"/>
    <property type="match status" value="1"/>
</dbReference>
<dbReference type="InterPro" id="IPR028082">
    <property type="entry name" value="Peripla_BP_I"/>
</dbReference>
<dbReference type="Proteomes" id="UP000295611">
    <property type="component" value="Unassembled WGS sequence"/>
</dbReference>
<dbReference type="EMBL" id="SNZP01000004">
    <property type="protein sequence ID" value="TDR80650.1"/>
    <property type="molecule type" value="Genomic_DNA"/>
</dbReference>
<evidence type="ECO:0000313" key="2">
    <source>
        <dbReference type="EMBL" id="TDR80650.1"/>
    </source>
</evidence>
<dbReference type="SUPFAM" id="SSF53822">
    <property type="entry name" value="Periplasmic binding protein-like I"/>
    <property type="match status" value="1"/>
</dbReference>
<keyword evidence="3" id="KW-1185">Reference proteome</keyword>
<dbReference type="GO" id="GO:0030234">
    <property type="term" value="F:enzyme regulator activity"/>
    <property type="evidence" value="ECO:0007669"/>
    <property type="project" value="TreeGrafter"/>
</dbReference>
<reference evidence="2 3" key="1">
    <citation type="submission" date="2019-03" db="EMBL/GenBank/DDBJ databases">
        <title>Genomic Encyclopedia of Type Strains, Phase III (KMG-III): the genomes of soil and plant-associated and newly described type strains.</title>
        <authorList>
            <person name="Whitman W."/>
        </authorList>
    </citation>
    <scope>NUCLEOTIDE SEQUENCE [LARGE SCALE GENOMIC DNA]</scope>
    <source>
        <strain evidence="2 3">CECT 8976</strain>
    </source>
</reference>
<evidence type="ECO:0000256" key="1">
    <source>
        <dbReference type="ARBA" id="ARBA00023136"/>
    </source>
</evidence>
<organism evidence="2 3">
    <name type="scientific">Paludibacterium purpuratum</name>
    <dbReference type="NCBI Taxonomy" id="1144873"/>
    <lineage>
        <taxon>Bacteria</taxon>
        <taxon>Pseudomonadati</taxon>
        <taxon>Pseudomonadota</taxon>
        <taxon>Betaproteobacteria</taxon>
        <taxon>Neisseriales</taxon>
        <taxon>Chromobacteriaceae</taxon>
        <taxon>Paludibacterium</taxon>
    </lineage>
</organism>
<sequence>MPLASSKPKLKIGVLLPTGSATFGEAAQVVRDGMDAAAATDGQAELVYVDEQTRDLVARYRALVASGVRVVVGPLTRPGIAAIAKDVSVPTLALNAVDPALKASPRLLSLSLIVEGEARQVVRIMQEDGRGKPLVVSTADPLSRRLTQAFVDEWQKRTGVTPSVLDWPFDAAMTGALAQADAVFIAMTPHEASALKAALPATLSVYATSQLDTRKPDASLAGIRFIDMPWFLMPGQEQVKHYPRPSAALTMQTERLYALGIDAYRLAVLMANGKPAPGTLKLSGVTGDLMLGHDRQFERTLPLAVMMPDNNGQ</sequence>
<dbReference type="PANTHER" id="PTHR38038:SF1">
    <property type="entry name" value="PENICILLIN-BINDING PROTEIN ACTIVATOR LPOA"/>
    <property type="match status" value="1"/>
</dbReference>
<gene>
    <name evidence="2" type="ORF">DFP86_104150</name>
</gene>
<protein>
    <submittedName>
        <fullName evidence="2">Uncharacterized protein</fullName>
    </submittedName>
</protein>
<dbReference type="AlphaFoldDB" id="A0A4R7B7C3"/>
<dbReference type="GO" id="GO:0031241">
    <property type="term" value="C:periplasmic side of cell outer membrane"/>
    <property type="evidence" value="ECO:0007669"/>
    <property type="project" value="TreeGrafter"/>
</dbReference>
<comment type="caution">
    <text evidence="2">The sequence shown here is derived from an EMBL/GenBank/DDBJ whole genome shotgun (WGS) entry which is preliminary data.</text>
</comment>
<dbReference type="Gene3D" id="3.40.50.2300">
    <property type="match status" value="2"/>
</dbReference>
<dbReference type="Pfam" id="PF04348">
    <property type="entry name" value="LppC"/>
    <property type="match status" value="2"/>
</dbReference>
<dbReference type="InterPro" id="IPR007443">
    <property type="entry name" value="LpoA"/>
</dbReference>
<dbReference type="GO" id="GO:0009252">
    <property type="term" value="P:peptidoglycan biosynthetic process"/>
    <property type="evidence" value="ECO:0007669"/>
    <property type="project" value="TreeGrafter"/>
</dbReference>
<keyword evidence="1" id="KW-0472">Membrane</keyword>
<proteinExistence type="predicted"/>
<accession>A0A4R7B7C3</accession>
<name>A0A4R7B7C3_9NEIS</name>
<dbReference type="PANTHER" id="PTHR38038">
    <property type="entry name" value="PENICILLIN-BINDING PROTEIN ACTIVATOR LPOA"/>
    <property type="match status" value="1"/>
</dbReference>
<evidence type="ECO:0000313" key="3">
    <source>
        <dbReference type="Proteomes" id="UP000295611"/>
    </source>
</evidence>